<organism evidence="2 3">
    <name type="scientific">Phenylobacterium haematophilum</name>
    <dbReference type="NCBI Taxonomy" id="98513"/>
    <lineage>
        <taxon>Bacteria</taxon>
        <taxon>Pseudomonadati</taxon>
        <taxon>Pseudomonadota</taxon>
        <taxon>Alphaproteobacteria</taxon>
        <taxon>Caulobacterales</taxon>
        <taxon>Caulobacteraceae</taxon>
        <taxon>Phenylobacterium</taxon>
    </lineage>
</organism>
<gene>
    <name evidence="2" type="ORF">GGQ61_003612</name>
</gene>
<keyword evidence="3" id="KW-1185">Reference proteome</keyword>
<keyword evidence="1" id="KW-0472">Membrane</keyword>
<feature type="transmembrane region" description="Helical" evidence="1">
    <location>
        <begin position="49"/>
        <end position="67"/>
    </location>
</feature>
<keyword evidence="1" id="KW-1133">Transmembrane helix</keyword>
<dbReference type="Proteomes" id="UP000530564">
    <property type="component" value="Unassembled WGS sequence"/>
</dbReference>
<reference evidence="2 3" key="1">
    <citation type="submission" date="2020-08" db="EMBL/GenBank/DDBJ databases">
        <title>Genomic Encyclopedia of Type Strains, Phase IV (KMG-IV): sequencing the most valuable type-strain genomes for metagenomic binning, comparative biology and taxonomic classification.</title>
        <authorList>
            <person name="Goeker M."/>
        </authorList>
    </citation>
    <scope>NUCLEOTIDE SEQUENCE [LARGE SCALE GENOMIC DNA]</scope>
    <source>
        <strain evidence="2 3">DSM 21793</strain>
    </source>
</reference>
<name>A0A840A3I4_9CAUL</name>
<dbReference type="AlphaFoldDB" id="A0A840A3I4"/>
<evidence type="ECO:0000313" key="3">
    <source>
        <dbReference type="Proteomes" id="UP000530564"/>
    </source>
</evidence>
<dbReference type="EMBL" id="JACIDK010000006">
    <property type="protein sequence ID" value="MBB3892874.1"/>
    <property type="molecule type" value="Genomic_DNA"/>
</dbReference>
<keyword evidence="1" id="KW-0812">Transmembrane</keyword>
<evidence type="ECO:0000313" key="2">
    <source>
        <dbReference type="EMBL" id="MBB3892874.1"/>
    </source>
</evidence>
<evidence type="ECO:0000256" key="1">
    <source>
        <dbReference type="SAM" id="Phobius"/>
    </source>
</evidence>
<dbReference type="RefSeq" id="WP_183775839.1">
    <property type="nucleotide sequence ID" value="NZ_JACIDK010000006.1"/>
</dbReference>
<protein>
    <submittedName>
        <fullName evidence="2">Uncharacterized protein</fullName>
    </submittedName>
</protein>
<accession>A0A840A3I4</accession>
<feature type="transmembrane region" description="Helical" evidence="1">
    <location>
        <begin position="20"/>
        <end position="37"/>
    </location>
</feature>
<comment type="caution">
    <text evidence="2">The sequence shown here is derived from an EMBL/GenBank/DDBJ whole genome shotgun (WGS) entry which is preliminary data.</text>
</comment>
<sequence length="75" mass="8105">MNGPTSTTRRARFGRIWRRARELLLAVPMLMVGVTVADILADPEQPGPLTWWALGVAGAAIVLYLAFPGGGEDRT</sequence>
<proteinExistence type="predicted"/>